<organism evidence="1 2">
    <name type="scientific">Lederbergia galactosidilytica</name>
    <dbReference type="NCBI Taxonomy" id="217031"/>
    <lineage>
        <taxon>Bacteria</taxon>
        <taxon>Bacillati</taxon>
        <taxon>Bacillota</taxon>
        <taxon>Bacilli</taxon>
        <taxon>Bacillales</taxon>
        <taxon>Bacillaceae</taxon>
        <taxon>Lederbergia</taxon>
    </lineage>
</organism>
<dbReference type="SUPFAM" id="SSF46689">
    <property type="entry name" value="Homeodomain-like"/>
    <property type="match status" value="1"/>
</dbReference>
<dbReference type="EMBL" id="LGPB01000032">
    <property type="protein sequence ID" value="KRG16777.1"/>
    <property type="molecule type" value="Genomic_DNA"/>
</dbReference>
<dbReference type="PATRIC" id="fig|217031.4.peg.1161"/>
<reference evidence="1 2" key="1">
    <citation type="submission" date="2015-06" db="EMBL/GenBank/DDBJ databases">
        <title>Genome sequencing project of Bacillus galactosidilyticus PL133.</title>
        <authorList>
            <person name="Gaiero J."/>
            <person name="Nicol R."/>
            <person name="Habash M."/>
        </authorList>
    </citation>
    <scope>NUCLEOTIDE SEQUENCE [LARGE SCALE GENOMIC DNA]</scope>
    <source>
        <strain evidence="1 2">PL133</strain>
    </source>
</reference>
<sequence length="66" mass="7806">MIKEYELTPSAFDKWVRQHKTSGGSFEEKDNRTPEQEELIKLRKENQRLAMENDILKQAALIMGRK</sequence>
<name>A0A0Q9YA70_9BACI</name>
<dbReference type="Proteomes" id="UP000053881">
    <property type="component" value="Unassembled WGS sequence"/>
</dbReference>
<gene>
    <name evidence="1" type="ORF">ACA29_03530</name>
</gene>
<evidence type="ECO:0000313" key="2">
    <source>
        <dbReference type="Proteomes" id="UP000053881"/>
    </source>
</evidence>
<comment type="caution">
    <text evidence="1">The sequence shown here is derived from an EMBL/GenBank/DDBJ whole genome shotgun (WGS) entry which is preliminary data.</text>
</comment>
<proteinExistence type="predicted"/>
<dbReference type="AlphaFoldDB" id="A0A0Q9YA70"/>
<dbReference type="InterPro" id="IPR009057">
    <property type="entry name" value="Homeodomain-like_sf"/>
</dbReference>
<accession>A0A0Q9YA70</accession>
<protein>
    <submittedName>
        <fullName evidence="1">Transposase</fullName>
    </submittedName>
</protein>
<evidence type="ECO:0000313" key="1">
    <source>
        <dbReference type="EMBL" id="KRG16777.1"/>
    </source>
</evidence>